<evidence type="ECO:0000313" key="2">
    <source>
        <dbReference type="Proteomes" id="UP000243342"/>
    </source>
</evidence>
<name>A0A1J7BA72_9ACTN</name>
<dbReference type="EMBL" id="MLCF01000146">
    <property type="protein sequence ID" value="OIV35510.1"/>
    <property type="molecule type" value="Genomic_DNA"/>
</dbReference>
<evidence type="ECO:0000313" key="1">
    <source>
        <dbReference type="EMBL" id="OIV35510.1"/>
    </source>
</evidence>
<reference evidence="1 2" key="1">
    <citation type="submission" date="2016-10" db="EMBL/GenBank/DDBJ databases">
        <title>Genome sequence of Streptomyces gilvigriseus MUSC 26.</title>
        <authorList>
            <person name="Lee L.-H."/>
            <person name="Ser H.-L."/>
        </authorList>
    </citation>
    <scope>NUCLEOTIDE SEQUENCE [LARGE SCALE GENOMIC DNA]</scope>
    <source>
        <strain evidence="1 2">MUSC 26</strain>
    </source>
</reference>
<keyword evidence="2" id="KW-1185">Reference proteome</keyword>
<sequence>MTNPPADGGPPDPAEALADADTAELQLLDAEALRRLHGEACIRCGEVAGLRPAGYAYTTTGDGTRYGWPVFTCPTHTTA</sequence>
<comment type="caution">
    <text evidence="1">The sequence shown here is derived from an EMBL/GenBank/DDBJ whole genome shotgun (WGS) entry which is preliminary data.</text>
</comment>
<accession>A0A1J7BA72</accession>
<dbReference type="AlphaFoldDB" id="A0A1J7BA72"/>
<proteinExistence type="predicted"/>
<protein>
    <submittedName>
        <fullName evidence="1">Uncharacterized protein</fullName>
    </submittedName>
</protein>
<gene>
    <name evidence="1" type="ORF">BIV57_21170</name>
</gene>
<dbReference type="RefSeq" id="WP_071658530.1">
    <property type="nucleotide sequence ID" value="NZ_MLCF01000146.1"/>
</dbReference>
<organism evidence="1 2">
    <name type="scientific">Mangrovactinospora gilvigrisea</name>
    <dbReference type="NCBI Taxonomy" id="1428644"/>
    <lineage>
        <taxon>Bacteria</taxon>
        <taxon>Bacillati</taxon>
        <taxon>Actinomycetota</taxon>
        <taxon>Actinomycetes</taxon>
        <taxon>Kitasatosporales</taxon>
        <taxon>Streptomycetaceae</taxon>
        <taxon>Mangrovactinospora</taxon>
    </lineage>
</organism>
<dbReference type="Proteomes" id="UP000243342">
    <property type="component" value="Unassembled WGS sequence"/>
</dbReference>